<comment type="subcellular location">
    <subcellularLocation>
        <location evidence="1">Membrane</location>
        <topology evidence="1">Multi-pass membrane protein</topology>
    </subcellularLocation>
</comment>
<dbReference type="RefSeq" id="WP_035148127.1">
    <property type="nucleotide sequence ID" value="NZ_JAAZWO010000016.1"/>
</dbReference>
<feature type="transmembrane region" description="Helical" evidence="5">
    <location>
        <begin position="177"/>
        <end position="200"/>
    </location>
</feature>
<keyword evidence="4 5" id="KW-0472">Membrane</keyword>
<organism evidence="7 8">
    <name type="scientific">Clostridium tetanomorphum</name>
    <dbReference type="NCBI Taxonomy" id="1553"/>
    <lineage>
        <taxon>Bacteria</taxon>
        <taxon>Bacillati</taxon>
        <taxon>Bacillota</taxon>
        <taxon>Clostridia</taxon>
        <taxon>Eubacteriales</taxon>
        <taxon>Clostridiaceae</taxon>
        <taxon>Clostridium</taxon>
    </lineage>
</organism>
<feature type="transmembrane region" description="Helical" evidence="5">
    <location>
        <begin position="245"/>
        <end position="264"/>
    </location>
</feature>
<feature type="transmembrane region" description="Helical" evidence="5">
    <location>
        <begin position="212"/>
        <end position="233"/>
    </location>
</feature>
<reference evidence="7 8" key="1">
    <citation type="submission" date="2020-04" db="EMBL/GenBank/DDBJ databases">
        <title>Genomic insights into acetone-butanol-ethanol (ABE) fermentation by sequencing solventogenic clostridia strains.</title>
        <authorList>
            <person name="Brown S."/>
        </authorList>
    </citation>
    <scope>NUCLEOTIDE SEQUENCE [LARGE SCALE GENOMIC DNA]</scope>
    <source>
        <strain evidence="7 8">DJ011</strain>
    </source>
</reference>
<dbReference type="GO" id="GO:0016020">
    <property type="term" value="C:membrane"/>
    <property type="evidence" value="ECO:0007669"/>
    <property type="project" value="UniProtKB-SubCell"/>
</dbReference>
<evidence type="ECO:0000256" key="5">
    <source>
        <dbReference type="SAM" id="Phobius"/>
    </source>
</evidence>
<dbReference type="GO" id="GO:0140359">
    <property type="term" value="F:ABC-type transporter activity"/>
    <property type="evidence" value="ECO:0007669"/>
    <property type="project" value="InterPro"/>
</dbReference>
<keyword evidence="3 5" id="KW-1133">Transmembrane helix</keyword>
<sequence length="330" mass="37665">MSIFTIFKNNFYRILSKKAIISVVLIFIPVMIASAVYFTGKMETKANIAVVSRNKILNVTNNKEVNIKYLDQKPKMSELLLNKYDAVIYYKDSDSFEVITIKNEKLKKDIEKFIKNPSQGFKNSVKEQKRGVGTNILGFLIMIILLQAVILMVLYPEDRDFRTFKRILIAPISEKKYLFAQGIFNFVIIYVPVFLSIVITKEIFKVNIGFDYKTLAILLSIIVLFGTAFALFMTSIIDDIDNSSMLAQFIAMLTSIISGSFYSFSDNNKILDSIVNALPQKNYLTLVQGIENGKNIFDYPMQLSYILFITIILFTAGSMITKRNLKSGKY</sequence>
<keyword evidence="8" id="KW-1185">Reference proteome</keyword>
<dbReference type="Pfam" id="PF12698">
    <property type="entry name" value="ABC2_membrane_3"/>
    <property type="match status" value="1"/>
</dbReference>
<dbReference type="InterPro" id="IPR013525">
    <property type="entry name" value="ABC2_TM"/>
</dbReference>
<feature type="domain" description="ABC-2 type transporter transmembrane" evidence="6">
    <location>
        <begin position="23"/>
        <end position="316"/>
    </location>
</feature>
<evidence type="ECO:0000313" key="7">
    <source>
        <dbReference type="EMBL" id="MBC2398674.1"/>
    </source>
</evidence>
<evidence type="ECO:0000259" key="6">
    <source>
        <dbReference type="Pfam" id="PF12698"/>
    </source>
</evidence>
<dbReference type="PANTHER" id="PTHR43027">
    <property type="entry name" value="DOXORUBICIN RESISTANCE ABC TRANSPORTER PERMEASE PROTEIN DRRC-RELATED"/>
    <property type="match status" value="1"/>
</dbReference>
<dbReference type="PANTHER" id="PTHR43027:SF1">
    <property type="entry name" value="DOXORUBICIN RESISTANCE ABC TRANSPORTER PERMEASE PROTEIN DRRC-RELATED"/>
    <property type="match status" value="1"/>
</dbReference>
<evidence type="ECO:0000256" key="2">
    <source>
        <dbReference type="ARBA" id="ARBA00022692"/>
    </source>
</evidence>
<dbReference type="InterPro" id="IPR052902">
    <property type="entry name" value="ABC-2_transporter"/>
</dbReference>
<evidence type="ECO:0000256" key="1">
    <source>
        <dbReference type="ARBA" id="ARBA00004141"/>
    </source>
</evidence>
<feature type="transmembrane region" description="Helical" evidence="5">
    <location>
        <begin position="136"/>
        <end position="156"/>
    </location>
</feature>
<keyword evidence="2 5" id="KW-0812">Transmembrane</keyword>
<dbReference type="Proteomes" id="UP000563151">
    <property type="component" value="Unassembled WGS sequence"/>
</dbReference>
<evidence type="ECO:0000313" key="8">
    <source>
        <dbReference type="Proteomes" id="UP000563151"/>
    </source>
</evidence>
<name>A0A923EBG6_CLOTT</name>
<protein>
    <submittedName>
        <fullName evidence="7">ABC transporter permease</fullName>
    </submittedName>
</protein>
<dbReference type="EMBL" id="JAAZWO010000016">
    <property type="protein sequence ID" value="MBC2398674.1"/>
    <property type="molecule type" value="Genomic_DNA"/>
</dbReference>
<feature type="transmembrane region" description="Helical" evidence="5">
    <location>
        <begin position="20"/>
        <end position="38"/>
    </location>
</feature>
<evidence type="ECO:0000256" key="4">
    <source>
        <dbReference type="ARBA" id="ARBA00023136"/>
    </source>
</evidence>
<dbReference type="AlphaFoldDB" id="A0A923EBG6"/>
<accession>A0A923EBG6</accession>
<comment type="caution">
    <text evidence="7">The sequence shown here is derived from an EMBL/GenBank/DDBJ whole genome shotgun (WGS) entry which is preliminary data.</text>
</comment>
<evidence type="ECO:0000256" key="3">
    <source>
        <dbReference type="ARBA" id="ARBA00022989"/>
    </source>
</evidence>
<proteinExistence type="predicted"/>
<feature type="transmembrane region" description="Helical" evidence="5">
    <location>
        <begin position="303"/>
        <end position="321"/>
    </location>
</feature>
<gene>
    <name evidence="7" type="ORF">HGG79_12950</name>
</gene>